<dbReference type="GO" id="GO:0006420">
    <property type="term" value="P:arginyl-tRNA aminoacylation"/>
    <property type="evidence" value="ECO:0007669"/>
    <property type="project" value="InterPro"/>
</dbReference>
<accession>A0AAE3KQ88</accession>
<dbReference type="InterPro" id="IPR008909">
    <property type="entry name" value="DALR_anticod-bd"/>
</dbReference>
<dbReference type="Pfam" id="PF05746">
    <property type="entry name" value="DALR_1"/>
    <property type="match status" value="1"/>
</dbReference>
<gene>
    <name evidence="5" type="ORF">NJ959_27565</name>
</gene>
<keyword evidence="1" id="KW-0436">Ligase</keyword>
<dbReference type="GO" id="GO:0004814">
    <property type="term" value="F:arginine-tRNA ligase activity"/>
    <property type="evidence" value="ECO:0007669"/>
    <property type="project" value="InterPro"/>
</dbReference>
<evidence type="ECO:0000256" key="2">
    <source>
        <dbReference type="ARBA" id="ARBA00022741"/>
    </source>
</evidence>
<evidence type="ECO:0000256" key="3">
    <source>
        <dbReference type="ARBA" id="ARBA00022840"/>
    </source>
</evidence>
<comment type="caution">
    <text evidence="5">The sequence shown here is derived from an EMBL/GenBank/DDBJ whole genome shotgun (WGS) entry which is preliminary data.</text>
</comment>
<dbReference type="InterPro" id="IPR009080">
    <property type="entry name" value="tRNAsynth_Ia_anticodon-bd"/>
</dbReference>
<organism evidence="5 6">
    <name type="scientific">Limnofasciculus baicalensis BBK-W-15</name>
    <dbReference type="NCBI Taxonomy" id="2699891"/>
    <lineage>
        <taxon>Bacteria</taxon>
        <taxon>Bacillati</taxon>
        <taxon>Cyanobacteriota</taxon>
        <taxon>Cyanophyceae</taxon>
        <taxon>Coleofasciculales</taxon>
        <taxon>Coleofasciculaceae</taxon>
        <taxon>Limnofasciculus</taxon>
        <taxon>Limnofasciculus baicalensis</taxon>
    </lineage>
</organism>
<dbReference type="Gene3D" id="1.10.730.10">
    <property type="entry name" value="Isoleucyl-tRNA Synthetase, Domain 1"/>
    <property type="match status" value="1"/>
</dbReference>
<evidence type="ECO:0000259" key="4">
    <source>
        <dbReference type="SMART" id="SM00836"/>
    </source>
</evidence>
<proteinExistence type="predicted"/>
<evidence type="ECO:0000313" key="6">
    <source>
        <dbReference type="Proteomes" id="UP001204953"/>
    </source>
</evidence>
<dbReference type="EMBL" id="JAMZMM010000506">
    <property type="protein sequence ID" value="MCP2732194.1"/>
    <property type="molecule type" value="Genomic_DNA"/>
</dbReference>
<sequence length="297" mass="32980">MEYKVAKNTSNCRKFTVRGGGNSGLKPLLQQLLGETIGLFGRTQLNPKTISIHRLLHRNSVIYRSAIALKLSPLWQLPPDDIAHQLTAALLTMPQDTIAIDFMVEVVSPGWIDFQLGDRSLATVLQQLIEIPLSPSTPGNCLFSKDYNLFPIQYTHARCSSLLRLGGSGTADAVSGGGEEGSREWNSGCRIGGVEKFFPDREGERLGFVHLAEWDLIFQILDLLDVMSDSDQRSLVKRGFALCHAFDAFHRSCRIWGEVKIHQPQLTKARLGLVKVTQILLRSLLEDCFGVPALLEL</sequence>
<protein>
    <submittedName>
        <fullName evidence="5">DALR anticodon-binding domain-containing protein</fullName>
    </submittedName>
</protein>
<evidence type="ECO:0000256" key="1">
    <source>
        <dbReference type="ARBA" id="ARBA00022598"/>
    </source>
</evidence>
<name>A0AAE3KQ88_9CYAN</name>
<dbReference type="AlphaFoldDB" id="A0AAE3KQ88"/>
<keyword evidence="6" id="KW-1185">Reference proteome</keyword>
<dbReference type="RefSeq" id="WP_254014918.1">
    <property type="nucleotide sequence ID" value="NZ_JAMZMM010000506.1"/>
</dbReference>
<keyword evidence="3" id="KW-0067">ATP-binding</keyword>
<dbReference type="Proteomes" id="UP001204953">
    <property type="component" value="Unassembled WGS sequence"/>
</dbReference>
<feature type="domain" description="DALR anticodon binding" evidence="4">
    <location>
        <begin position="152"/>
        <end position="297"/>
    </location>
</feature>
<dbReference type="SMART" id="SM00836">
    <property type="entry name" value="DALR_1"/>
    <property type="match status" value="1"/>
</dbReference>
<reference evidence="5" key="1">
    <citation type="submission" date="2022-06" db="EMBL/GenBank/DDBJ databases">
        <title>New cyanobacteria of genus Symplocastrum in benthos of Lake Baikal.</title>
        <authorList>
            <person name="Sorokovikova E."/>
            <person name="Tikhonova I."/>
            <person name="Krasnopeev A."/>
            <person name="Evseev P."/>
            <person name="Gladkikh A."/>
            <person name="Belykh O."/>
        </authorList>
    </citation>
    <scope>NUCLEOTIDE SEQUENCE</scope>
    <source>
        <strain evidence="5">BBK-W-15</strain>
    </source>
</reference>
<dbReference type="GO" id="GO:0005524">
    <property type="term" value="F:ATP binding"/>
    <property type="evidence" value="ECO:0007669"/>
    <property type="project" value="UniProtKB-KW"/>
</dbReference>
<evidence type="ECO:0000313" key="5">
    <source>
        <dbReference type="EMBL" id="MCP2732194.1"/>
    </source>
</evidence>
<dbReference type="SUPFAM" id="SSF47323">
    <property type="entry name" value="Anticodon-binding domain of a subclass of class I aminoacyl-tRNA synthetases"/>
    <property type="match status" value="1"/>
</dbReference>
<keyword evidence="2" id="KW-0547">Nucleotide-binding</keyword>